<organism evidence="3 4">
    <name type="scientific">Ichthyophthirius multifiliis</name>
    <name type="common">White spot disease agent</name>
    <name type="synonym">Ich</name>
    <dbReference type="NCBI Taxonomy" id="5932"/>
    <lineage>
        <taxon>Eukaryota</taxon>
        <taxon>Sar</taxon>
        <taxon>Alveolata</taxon>
        <taxon>Ciliophora</taxon>
        <taxon>Intramacronucleata</taxon>
        <taxon>Oligohymenophorea</taxon>
        <taxon>Hymenostomatida</taxon>
        <taxon>Ophryoglenina</taxon>
        <taxon>Ichthyophthirius</taxon>
    </lineage>
</organism>
<dbReference type="AlphaFoldDB" id="G0R4Y8"/>
<dbReference type="Pfam" id="PF09747">
    <property type="entry name" value="CCD97-like_C"/>
    <property type="match status" value="1"/>
</dbReference>
<feature type="compositionally biased region" description="Acidic residues" evidence="1">
    <location>
        <begin position="78"/>
        <end position="91"/>
    </location>
</feature>
<protein>
    <recommendedName>
        <fullName evidence="2">CCD97-like C-terminal domain-containing protein</fullName>
    </recommendedName>
</protein>
<reference evidence="3 4" key="1">
    <citation type="submission" date="2011-07" db="EMBL/GenBank/DDBJ databases">
        <authorList>
            <person name="Coyne R."/>
            <person name="Brami D."/>
            <person name="Johnson J."/>
            <person name="Hostetler J."/>
            <person name="Hannick L."/>
            <person name="Clark T."/>
            <person name="Cassidy-Hanley D."/>
            <person name="Inman J."/>
        </authorList>
    </citation>
    <scope>NUCLEOTIDE SEQUENCE [LARGE SCALE GENOMIC DNA]</scope>
    <source>
        <strain evidence="3 4">G5</strain>
    </source>
</reference>
<feature type="domain" description="CCD97-like C-terminal" evidence="2">
    <location>
        <begin position="11"/>
        <end position="88"/>
    </location>
</feature>
<feature type="compositionally biased region" description="Basic and acidic residues" evidence="1">
    <location>
        <begin position="1"/>
        <end position="15"/>
    </location>
</feature>
<dbReference type="InParanoid" id="G0R4Y8"/>
<evidence type="ECO:0000313" key="3">
    <source>
        <dbReference type="EMBL" id="EGR27472.1"/>
    </source>
</evidence>
<evidence type="ECO:0000313" key="4">
    <source>
        <dbReference type="Proteomes" id="UP000008983"/>
    </source>
</evidence>
<keyword evidence="4" id="KW-1185">Reference proteome</keyword>
<proteinExistence type="predicted"/>
<sequence length="91" mass="11186">MMNEEYRTELEKQFKENSQNFPQKQSNKELTEQEQEENEDELLRLMHDRFILGEDTEYINYDEIDKNGGLDDFKQQDQDDEDRYFDNDEGY</sequence>
<dbReference type="STRING" id="857967.G0R4Y8"/>
<feature type="region of interest" description="Disordered" evidence="1">
    <location>
        <begin position="1"/>
        <end position="39"/>
    </location>
</feature>
<gene>
    <name evidence="3" type="ORF">IMG5_195540</name>
</gene>
<feature type="region of interest" description="Disordered" evidence="1">
    <location>
        <begin position="63"/>
        <end position="91"/>
    </location>
</feature>
<name>G0R4Y8_ICHMU</name>
<dbReference type="InterPro" id="IPR040233">
    <property type="entry name" value="CCD97-like_C"/>
</dbReference>
<dbReference type="RefSeq" id="XP_004024382.1">
    <property type="nucleotide sequence ID" value="XM_004024333.1"/>
</dbReference>
<feature type="compositionally biased region" description="Basic and acidic residues" evidence="1">
    <location>
        <begin position="63"/>
        <end position="77"/>
    </location>
</feature>
<feature type="compositionally biased region" description="Polar residues" evidence="1">
    <location>
        <begin position="16"/>
        <end position="25"/>
    </location>
</feature>
<dbReference type="InterPro" id="IPR018613">
    <property type="entry name" value="Ccdc97-like"/>
</dbReference>
<dbReference type="GeneID" id="14903531"/>
<dbReference type="eggNOG" id="ENOG502RT43">
    <property type="taxonomic scope" value="Eukaryota"/>
</dbReference>
<dbReference type="PANTHER" id="PTHR31840:SF1">
    <property type="entry name" value="COILED-COIL DOMAIN-CONTAINING PROTEIN 97"/>
    <property type="match status" value="1"/>
</dbReference>
<evidence type="ECO:0000259" key="2">
    <source>
        <dbReference type="Pfam" id="PF09747"/>
    </source>
</evidence>
<evidence type="ECO:0000256" key="1">
    <source>
        <dbReference type="SAM" id="MobiDB-lite"/>
    </source>
</evidence>
<dbReference type="PANTHER" id="PTHR31840">
    <property type="entry name" value="COILED-COIL DOMAIN-CONTAINING PROTEIN 97"/>
    <property type="match status" value="1"/>
</dbReference>
<dbReference type="Proteomes" id="UP000008983">
    <property type="component" value="Unassembled WGS sequence"/>
</dbReference>
<accession>G0R4Y8</accession>
<dbReference type="EMBL" id="GL984358">
    <property type="protein sequence ID" value="EGR27472.1"/>
    <property type="molecule type" value="Genomic_DNA"/>
</dbReference>